<comment type="caution">
    <text evidence="2">The sequence shown here is derived from an EMBL/GenBank/DDBJ whole genome shotgun (WGS) entry which is preliminary data.</text>
</comment>
<feature type="compositionally biased region" description="Acidic residues" evidence="1">
    <location>
        <begin position="1127"/>
        <end position="1142"/>
    </location>
</feature>
<feature type="compositionally biased region" description="Polar residues" evidence="1">
    <location>
        <begin position="1114"/>
        <end position="1126"/>
    </location>
</feature>
<feature type="region of interest" description="Disordered" evidence="1">
    <location>
        <begin position="1114"/>
        <end position="1142"/>
    </location>
</feature>
<feature type="compositionally biased region" description="Polar residues" evidence="1">
    <location>
        <begin position="313"/>
        <end position="334"/>
    </location>
</feature>
<evidence type="ECO:0000313" key="3">
    <source>
        <dbReference type="Proteomes" id="UP001385951"/>
    </source>
</evidence>
<proteinExistence type="predicted"/>
<feature type="compositionally biased region" description="Low complexity" evidence="1">
    <location>
        <begin position="302"/>
        <end position="312"/>
    </location>
</feature>
<accession>A0AAW0FME2</accession>
<dbReference type="AlphaFoldDB" id="A0AAW0FME2"/>
<organism evidence="2 3">
    <name type="scientific">Cerrena zonata</name>
    <dbReference type="NCBI Taxonomy" id="2478898"/>
    <lineage>
        <taxon>Eukaryota</taxon>
        <taxon>Fungi</taxon>
        <taxon>Dikarya</taxon>
        <taxon>Basidiomycota</taxon>
        <taxon>Agaricomycotina</taxon>
        <taxon>Agaricomycetes</taxon>
        <taxon>Polyporales</taxon>
        <taxon>Cerrenaceae</taxon>
        <taxon>Cerrena</taxon>
    </lineage>
</organism>
<sequence>MSSPEPQDLEILTQGAYTNQGVSPFGGETFLWTGAFVAREVILIAPHDLTIPEKRHYYGDLSRFLNGLVGKAREKARYYGGNVTRIPYVFVLAISLCDQLRERDVSYWEFLQVFRYDEALAKEKRASIKGDLYLAYDTFEIRSTDEFFWFRAMRTINNIRQKNGRLLLAFEGGSTVHLRSTAWSDIYAHFNVASQYGIDPPPSFSFNLISPSEITPLLAVDVVAAVAHSKRAEELREERERLGHPLATTFIEGSSTAFNQTMPDANEPGTSTGRSKRPRASTESEGANPPPNTQAPKPPVPRLRLLPPVQKPSTPAQAGGSRQVQSPLDTQTVKPATKRQRTQQDNQPAASSSQPVAPATQDKGKGKAKARAPATQPTKKSTLPDGLVDLLPFEMERSGEGSRDATFEWDTDSNEVPLNFLKQHPFIKTIFEDQVSPVSCKSCVQSNMPCIVKLGSFHGCYFCKSNSRGCSLCPQIAGRNMGNKDWCWWLSVIFHIRSLLDLANPGGPTATVPSYDDIVLPKFPKDLAKDIKTPMSMKDIKDGWAKHLLMPPTKYYGMPHAKLWELGNNRPVHPRWPIVGDSEQVKVAIYDIRRKGLKGTLPRLWAVGYQDGWIVSAEVRAASRVRARSVTQIIDNADDEEDLVLEHEDNDDDDEYAPDDDQEDVPDPLPPARRPAPRRQRVEVLIPTRRTYSRPPSVTEDDEERLSRADLGSPLRLWDPSNADEGIDPSTEDFLWPTMEALDVNNQSIVQDDPSFPGPSTFALGSSGTGGTSAEPSVDAITKRLQSLESKISVALPQNQAILDVVEDVKRELRSFRLTTEVKLLQMKGSLERLEQSLQDPHEDQIQHAADSSRTLDSLRVDMRAVSSALSITNTRLNGINTRLDGVLASRNAIDPNTGDFGLPYTEAVLDGLMPTFVNTMVETVKDELRDWIRRQVASPQTTPAREEMADGLVEDTVMGEQGEVLDMHAEEQEEEVDEDERCDRPVEQVVDNQTDAELAIVPSRPEGDGEGPPAIGPPTPQDVPSETGSSTAALRSPPPTDVAATGEGGGTDQPPQHVGNDGQVELPPFDGMDVDPGDTRNHQSDTDEPSVQETSAQLVQDIDLNKSTTISILRSGTEYNSSSQGSDEEDELEEGQIGDDD</sequence>
<protein>
    <submittedName>
        <fullName evidence="2">Uncharacterized protein</fullName>
    </submittedName>
</protein>
<dbReference type="Proteomes" id="UP001385951">
    <property type="component" value="Unassembled WGS sequence"/>
</dbReference>
<feature type="compositionally biased region" description="Acidic residues" evidence="1">
    <location>
        <begin position="650"/>
        <end position="666"/>
    </location>
</feature>
<evidence type="ECO:0000313" key="2">
    <source>
        <dbReference type="EMBL" id="KAK7682198.1"/>
    </source>
</evidence>
<feature type="region of interest" description="Disordered" evidence="1">
    <location>
        <begin position="236"/>
        <end position="386"/>
    </location>
</feature>
<reference evidence="2 3" key="1">
    <citation type="submission" date="2022-09" db="EMBL/GenBank/DDBJ databases">
        <authorList>
            <person name="Palmer J.M."/>
        </authorList>
    </citation>
    <scope>NUCLEOTIDE SEQUENCE [LARGE SCALE GENOMIC DNA]</scope>
    <source>
        <strain evidence="2 3">DSM 7382</strain>
    </source>
</reference>
<feature type="region of interest" description="Disordered" evidence="1">
    <location>
        <begin position="650"/>
        <end position="724"/>
    </location>
</feature>
<keyword evidence="3" id="KW-1185">Reference proteome</keyword>
<name>A0AAW0FME2_9APHY</name>
<evidence type="ECO:0000256" key="1">
    <source>
        <dbReference type="SAM" id="MobiDB-lite"/>
    </source>
</evidence>
<feature type="compositionally biased region" description="Low complexity" evidence="1">
    <location>
        <begin position="347"/>
        <end position="361"/>
    </location>
</feature>
<feature type="compositionally biased region" description="Polar residues" evidence="1">
    <location>
        <begin position="251"/>
        <end position="273"/>
    </location>
</feature>
<feature type="region of interest" description="Disordered" evidence="1">
    <location>
        <begin position="1003"/>
        <end position="1095"/>
    </location>
</feature>
<dbReference type="EMBL" id="JASBNA010000037">
    <property type="protein sequence ID" value="KAK7682198.1"/>
    <property type="molecule type" value="Genomic_DNA"/>
</dbReference>
<gene>
    <name evidence="2" type="ORF">QCA50_014785</name>
</gene>
<feature type="compositionally biased region" description="Pro residues" evidence="1">
    <location>
        <begin position="288"/>
        <end position="301"/>
    </location>
</feature>
<feature type="compositionally biased region" description="Polar residues" evidence="1">
    <location>
        <begin position="1023"/>
        <end position="1034"/>
    </location>
</feature>